<dbReference type="SUPFAM" id="SSF55729">
    <property type="entry name" value="Acyl-CoA N-acyltransferases (Nat)"/>
    <property type="match status" value="1"/>
</dbReference>
<gene>
    <name evidence="2" type="ORF">MGEO_11240</name>
</gene>
<feature type="domain" description="N-acetyltransferase" evidence="1">
    <location>
        <begin position="9"/>
        <end position="165"/>
    </location>
</feature>
<reference evidence="2 3" key="1">
    <citation type="submission" date="2014-03" db="EMBL/GenBank/DDBJ databases">
        <title>The draft genome sequence of Marivita geojedonensis KCTC 23882.</title>
        <authorList>
            <person name="Lai Q."/>
            <person name="Shao Z."/>
        </authorList>
    </citation>
    <scope>NUCLEOTIDE SEQUENCE [LARGE SCALE GENOMIC DNA]</scope>
    <source>
        <strain evidence="2 3">DPG-138</strain>
    </source>
</reference>
<sequence>MTQLRTKRLVLRKARIADLEDLHAVYSDPLVMRYWSTPPHEDIALTRRHLERMIASSEPVVTYFVIERAGHAIGCAGVHMGDEVGFLLRSDHWQQGLMSEALSTLIPYFFEDLRYPQLTADADPMNAASVATLIAAGFVKTGEAQNTFCVDGVWSDSVYFTLKPEFRAA</sequence>
<dbReference type="GO" id="GO:0016747">
    <property type="term" value="F:acyltransferase activity, transferring groups other than amino-acyl groups"/>
    <property type="evidence" value="ECO:0007669"/>
    <property type="project" value="InterPro"/>
</dbReference>
<dbReference type="EMBL" id="JFKC01000009">
    <property type="protein sequence ID" value="OSQ50782.1"/>
    <property type="molecule type" value="Genomic_DNA"/>
</dbReference>
<dbReference type="PANTHER" id="PTHR43792:SF1">
    <property type="entry name" value="N-ACETYLTRANSFERASE DOMAIN-CONTAINING PROTEIN"/>
    <property type="match status" value="1"/>
</dbReference>
<dbReference type="RefSeq" id="WP_085637375.1">
    <property type="nucleotide sequence ID" value="NZ_JFKC01000009.1"/>
</dbReference>
<dbReference type="Pfam" id="PF13302">
    <property type="entry name" value="Acetyltransf_3"/>
    <property type="match status" value="1"/>
</dbReference>
<evidence type="ECO:0000313" key="3">
    <source>
        <dbReference type="Proteomes" id="UP000193926"/>
    </source>
</evidence>
<dbReference type="STRING" id="1123756.MGEO_11240"/>
<protein>
    <submittedName>
        <fullName evidence="2">GCN5 family acetyltransferase</fullName>
    </submittedName>
</protein>
<dbReference type="InterPro" id="IPR016181">
    <property type="entry name" value="Acyl_CoA_acyltransferase"/>
</dbReference>
<dbReference type="PROSITE" id="PS51186">
    <property type="entry name" value="GNAT"/>
    <property type="match status" value="1"/>
</dbReference>
<dbReference type="AlphaFoldDB" id="A0A1X4NKH9"/>
<dbReference type="InterPro" id="IPR051531">
    <property type="entry name" value="N-acetyltransferase"/>
</dbReference>
<dbReference type="Gene3D" id="3.40.630.30">
    <property type="match status" value="1"/>
</dbReference>
<keyword evidence="2" id="KW-0808">Transferase</keyword>
<dbReference type="PANTHER" id="PTHR43792">
    <property type="entry name" value="GNAT FAMILY, PUTATIVE (AFU_ORTHOLOGUE AFUA_3G00765)-RELATED-RELATED"/>
    <property type="match status" value="1"/>
</dbReference>
<keyword evidence="3" id="KW-1185">Reference proteome</keyword>
<proteinExistence type="predicted"/>
<name>A0A1X4NKH9_9RHOB</name>
<evidence type="ECO:0000313" key="2">
    <source>
        <dbReference type="EMBL" id="OSQ50782.1"/>
    </source>
</evidence>
<accession>A0A1X4NKH9</accession>
<dbReference type="InterPro" id="IPR000182">
    <property type="entry name" value="GNAT_dom"/>
</dbReference>
<dbReference type="Proteomes" id="UP000193926">
    <property type="component" value="Unassembled WGS sequence"/>
</dbReference>
<dbReference type="OrthoDB" id="9804153at2"/>
<comment type="caution">
    <text evidence="2">The sequence shown here is derived from an EMBL/GenBank/DDBJ whole genome shotgun (WGS) entry which is preliminary data.</text>
</comment>
<organism evidence="2 3">
    <name type="scientific">Marivita geojedonensis</name>
    <dbReference type="NCBI Taxonomy" id="1123756"/>
    <lineage>
        <taxon>Bacteria</taxon>
        <taxon>Pseudomonadati</taxon>
        <taxon>Pseudomonadota</taxon>
        <taxon>Alphaproteobacteria</taxon>
        <taxon>Rhodobacterales</taxon>
        <taxon>Roseobacteraceae</taxon>
        <taxon>Marivita</taxon>
    </lineage>
</organism>
<evidence type="ECO:0000259" key="1">
    <source>
        <dbReference type="PROSITE" id="PS51186"/>
    </source>
</evidence>